<keyword evidence="2" id="KW-1185">Reference proteome</keyword>
<dbReference type="Proteomes" id="UP000248544">
    <property type="component" value="Unassembled WGS sequence"/>
</dbReference>
<evidence type="ECO:0000313" key="2">
    <source>
        <dbReference type="Proteomes" id="UP000248544"/>
    </source>
</evidence>
<reference evidence="1 2" key="1">
    <citation type="submission" date="2018-01" db="EMBL/GenBank/DDBJ databases">
        <title>Draft genome sequence of Sphaerisporangium sp. 7K107.</title>
        <authorList>
            <person name="Sahin N."/>
            <person name="Saygin H."/>
            <person name="Ay H."/>
        </authorList>
    </citation>
    <scope>NUCLEOTIDE SEQUENCE [LARGE SCALE GENOMIC DNA]</scope>
    <source>
        <strain evidence="1 2">7K107</strain>
    </source>
</reference>
<dbReference type="AlphaFoldDB" id="A0A2W2GPN6"/>
<dbReference type="RefSeq" id="WP_111167064.1">
    <property type="nucleotide sequence ID" value="NZ_POUA01000064.1"/>
</dbReference>
<protein>
    <submittedName>
        <fullName evidence="1">Uncharacterized protein</fullName>
    </submittedName>
</protein>
<name>A0A2W2GPN6_9ACTN</name>
<accession>A0A2W2GPN6</accession>
<comment type="caution">
    <text evidence="1">The sequence shown here is derived from an EMBL/GenBank/DDBJ whole genome shotgun (WGS) entry which is preliminary data.</text>
</comment>
<sequence length="112" mass="11740">MATPVPAARPPVPQASCSVCLATHRLMYRTLIAPHDVAVGGEMLPCPGGCGAPLLAFEIREGDVLGVGQVRNVLDVPGQEAHEIDVQIGHDWITLAADQPVIIRSRTSAVVA</sequence>
<dbReference type="EMBL" id="POUA01000064">
    <property type="protein sequence ID" value="PZG49832.1"/>
    <property type="molecule type" value="Genomic_DNA"/>
</dbReference>
<gene>
    <name evidence="1" type="ORF">C1I98_10980</name>
</gene>
<organism evidence="1 2">
    <name type="scientific">Spongiactinospora gelatinilytica</name>
    <dbReference type="NCBI Taxonomy" id="2666298"/>
    <lineage>
        <taxon>Bacteria</taxon>
        <taxon>Bacillati</taxon>
        <taxon>Actinomycetota</taxon>
        <taxon>Actinomycetes</taxon>
        <taxon>Streptosporangiales</taxon>
        <taxon>Streptosporangiaceae</taxon>
        <taxon>Spongiactinospora</taxon>
    </lineage>
</organism>
<evidence type="ECO:0000313" key="1">
    <source>
        <dbReference type="EMBL" id="PZG49832.1"/>
    </source>
</evidence>
<proteinExistence type="predicted"/>